<protein>
    <submittedName>
        <fullName evidence="2">SPOR domain-containing protein</fullName>
    </submittedName>
</protein>
<evidence type="ECO:0000313" key="2">
    <source>
        <dbReference type="EMBL" id="HIT97278.1"/>
    </source>
</evidence>
<reference evidence="2" key="2">
    <citation type="journal article" date="2021" name="PeerJ">
        <title>Extensive microbial diversity within the chicken gut microbiome revealed by metagenomics and culture.</title>
        <authorList>
            <person name="Gilroy R."/>
            <person name="Ravi A."/>
            <person name="Getino M."/>
            <person name="Pursley I."/>
            <person name="Horton D.L."/>
            <person name="Alikhan N.F."/>
            <person name="Baker D."/>
            <person name="Gharbi K."/>
            <person name="Hall N."/>
            <person name="Watson M."/>
            <person name="Adriaenssens E.M."/>
            <person name="Foster-Nyarko E."/>
            <person name="Jarju S."/>
            <person name="Secka A."/>
            <person name="Antonio M."/>
            <person name="Oren A."/>
            <person name="Chaudhuri R.R."/>
            <person name="La Ragione R."/>
            <person name="Hildebrand F."/>
            <person name="Pallen M.J."/>
        </authorList>
    </citation>
    <scope>NUCLEOTIDE SEQUENCE</scope>
    <source>
        <strain evidence="2">1383</strain>
    </source>
</reference>
<dbReference type="EMBL" id="DVLY01000007">
    <property type="protein sequence ID" value="HIT97278.1"/>
    <property type="molecule type" value="Genomic_DNA"/>
</dbReference>
<reference evidence="2" key="1">
    <citation type="submission" date="2020-10" db="EMBL/GenBank/DDBJ databases">
        <authorList>
            <person name="Gilroy R."/>
        </authorList>
    </citation>
    <scope>NUCLEOTIDE SEQUENCE</scope>
    <source>
        <strain evidence="2">1383</strain>
    </source>
</reference>
<dbReference type="InterPro" id="IPR007730">
    <property type="entry name" value="SPOR-like_dom"/>
</dbReference>
<organism evidence="2 3">
    <name type="scientific">Candidatus Merdimorpha stercoravium</name>
    <dbReference type="NCBI Taxonomy" id="2840863"/>
    <lineage>
        <taxon>Bacteria</taxon>
        <taxon>Pseudomonadati</taxon>
        <taxon>Bacteroidota</taxon>
        <taxon>Flavobacteriia</taxon>
        <taxon>Flavobacteriales</taxon>
        <taxon>Candidatus Merdimorpha</taxon>
    </lineage>
</organism>
<evidence type="ECO:0000259" key="1">
    <source>
        <dbReference type="Pfam" id="PF05036"/>
    </source>
</evidence>
<comment type="caution">
    <text evidence="2">The sequence shown here is derived from an EMBL/GenBank/DDBJ whole genome shotgun (WGS) entry which is preliminary data.</text>
</comment>
<proteinExistence type="predicted"/>
<accession>A0A9D1KST5</accession>
<dbReference type="Proteomes" id="UP000824161">
    <property type="component" value="Unassembled WGS sequence"/>
</dbReference>
<dbReference type="SUPFAM" id="SSF110997">
    <property type="entry name" value="Sporulation related repeat"/>
    <property type="match status" value="1"/>
</dbReference>
<feature type="domain" description="SPOR" evidence="1">
    <location>
        <begin position="51"/>
        <end position="121"/>
    </location>
</feature>
<name>A0A9D1KST5_9FLAO</name>
<sequence>MKIGILALVLCGAFQAQGQSTGRVQIQADPRIEELLRLRVENNDDGRKVDGFVIQIYYGRKQQATRVLEAFREAYPMEHVEMEYDTPDYKVFVGAYLTQQQAQQALAVLKQNPDYSGAFVRAKKITVYDW</sequence>
<dbReference type="InterPro" id="IPR036680">
    <property type="entry name" value="SPOR-like_sf"/>
</dbReference>
<evidence type="ECO:0000313" key="3">
    <source>
        <dbReference type="Proteomes" id="UP000824161"/>
    </source>
</evidence>
<dbReference type="AlphaFoldDB" id="A0A9D1KST5"/>
<dbReference type="GO" id="GO:0042834">
    <property type="term" value="F:peptidoglycan binding"/>
    <property type="evidence" value="ECO:0007669"/>
    <property type="project" value="InterPro"/>
</dbReference>
<gene>
    <name evidence="2" type="ORF">IAC44_00395</name>
</gene>
<dbReference type="Pfam" id="PF05036">
    <property type="entry name" value="SPOR"/>
    <property type="match status" value="1"/>
</dbReference>